<dbReference type="Gene3D" id="3.40.1190.10">
    <property type="entry name" value="Mur-like, catalytic domain"/>
    <property type="match status" value="1"/>
</dbReference>
<dbReference type="EC" id="6.3.2.17" evidence="6"/>
<dbReference type="PANTHER" id="PTHR11136">
    <property type="entry name" value="FOLYLPOLYGLUTAMATE SYNTHASE-RELATED"/>
    <property type="match status" value="1"/>
</dbReference>
<dbReference type="PIRSF" id="PIRSF001563">
    <property type="entry name" value="Folylpolyglu_synth"/>
    <property type="match status" value="1"/>
</dbReference>
<dbReference type="InterPro" id="IPR004101">
    <property type="entry name" value="Mur_ligase_C"/>
</dbReference>
<dbReference type="SUPFAM" id="SSF53623">
    <property type="entry name" value="MurD-like peptide ligases, catalytic domain"/>
    <property type="match status" value="1"/>
</dbReference>
<dbReference type="GO" id="GO:0016874">
    <property type="term" value="F:ligase activity"/>
    <property type="evidence" value="ECO:0007669"/>
    <property type="project" value="UniProtKB-KW"/>
</dbReference>
<evidence type="ECO:0000256" key="15">
    <source>
        <dbReference type="ARBA" id="ARBA00030592"/>
    </source>
</evidence>
<keyword evidence="12" id="KW-0460">Magnesium</keyword>
<evidence type="ECO:0000256" key="9">
    <source>
        <dbReference type="ARBA" id="ARBA00022723"/>
    </source>
</evidence>
<evidence type="ECO:0000256" key="4">
    <source>
        <dbReference type="ARBA" id="ARBA00008276"/>
    </source>
</evidence>
<dbReference type="SUPFAM" id="SSF53244">
    <property type="entry name" value="MurD-like peptide ligases, peptide-binding domain"/>
    <property type="match status" value="1"/>
</dbReference>
<comment type="catalytic activity">
    <reaction evidence="19">
        <text>(6R)-5,10-methylenetetrahydrofolyl-(gamma-L-Glu)(n) + L-glutamate + ATP = (6R)-5,10-methylenetetrahydrofolyl-(gamma-L-Glu)(n+1) + ADP + phosphate + H(+)</text>
        <dbReference type="Rhea" id="RHEA:51912"/>
        <dbReference type="Rhea" id="RHEA-COMP:13257"/>
        <dbReference type="Rhea" id="RHEA-COMP:13258"/>
        <dbReference type="ChEBI" id="CHEBI:15378"/>
        <dbReference type="ChEBI" id="CHEBI:29985"/>
        <dbReference type="ChEBI" id="CHEBI:30616"/>
        <dbReference type="ChEBI" id="CHEBI:43474"/>
        <dbReference type="ChEBI" id="CHEBI:136572"/>
        <dbReference type="ChEBI" id="CHEBI:456216"/>
        <dbReference type="EC" id="6.3.2.17"/>
    </reaction>
</comment>
<dbReference type="RefSeq" id="WP_377585209.1">
    <property type="nucleotide sequence ID" value="NZ_JBHTKA010000015.1"/>
</dbReference>
<evidence type="ECO:0000256" key="17">
    <source>
        <dbReference type="ARBA" id="ARBA00047493"/>
    </source>
</evidence>
<evidence type="ECO:0000313" key="25">
    <source>
        <dbReference type="Proteomes" id="UP001597112"/>
    </source>
</evidence>
<dbReference type="Proteomes" id="UP001597112">
    <property type="component" value="Unassembled WGS sequence"/>
</dbReference>
<comment type="catalytic activity">
    <reaction evidence="20">
        <text>7,8-dihydropteroate + L-glutamate + ATP = 7,8-dihydrofolate + ADP + phosphate + H(+)</text>
        <dbReference type="Rhea" id="RHEA:23584"/>
        <dbReference type="ChEBI" id="CHEBI:15378"/>
        <dbReference type="ChEBI" id="CHEBI:17839"/>
        <dbReference type="ChEBI" id="CHEBI:29985"/>
        <dbReference type="ChEBI" id="CHEBI:30616"/>
        <dbReference type="ChEBI" id="CHEBI:43474"/>
        <dbReference type="ChEBI" id="CHEBI:57451"/>
        <dbReference type="ChEBI" id="CHEBI:456216"/>
        <dbReference type="EC" id="6.3.2.12"/>
    </reaction>
</comment>
<feature type="domain" description="Mur ligase central" evidence="23">
    <location>
        <begin position="65"/>
        <end position="285"/>
    </location>
</feature>
<evidence type="ECO:0000256" key="18">
    <source>
        <dbReference type="ARBA" id="ARBA00047808"/>
    </source>
</evidence>
<feature type="domain" description="Mur ligase C-terminal" evidence="22">
    <location>
        <begin position="316"/>
        <end position="433"/>
    </location>
</feature>
<evidence type="ECO:0000256" key="21">
    <source>
        <dbReference type="PIRNR" id="PIRNR001563"/>
    </source>
</evidence>
<evidence type="ECO:0000256" key="6">
    <source>
        <dbReference type="ARBA" id="ARBA00013025"/>
    </source>
</evidence>
<dbReference type="InterPro" id="IPR001645">
    <property type="entry name" value="Folylpolyglutamate_synth"/>
</dbReference>
<dbReference type="NCBIfam" id="TIGR01499">
    <property type="entry name" value="folC"/>
    <property type="match status" value="1"/>
</dbReference>
<evidence type="ECO:0000256" key="20">
    <source>
        <dbReference type="ARBA" id="ARBA00049161"/>
    </source>
</evidence>
<evidence type="ECO:0000256" key="10">
    <source>
        <dbReference type="ARBA" id="ARBA00022741"/>
    </source>
</evidence>
<keyword evidence="10 21" id="KW-0547">Nucleotide-binding</keyword>
<evidence type="ECO:0000256" key="2">
    <source>
        <dbReference type="ARBA" id="ARBA00004799"/>
    </source>
</evidence>
<dbReference type="Pfam" id="PF02875">
    <property type="entry name" value="Mur_ligase_C"/>
    <property type="match status" value="1"/>
</dbReference>
<comment type="function">
    <text evidence="1">Functions in two distinct reactions of the de novo folate biosynthetic pathway. Catalyzes the addition of a glutamate residue to dihydropteroate (7,8-dihydropteroate or H2Pte) to form dihydrofolate (7,8-dihydrofolate monoglutamate or H2Pte-Glu). Also catalyzes successive additions of L-glutamate to tetrahydrofolate or 10-formyltetrahydrofolate or 5,10-methylenetetrahydrofolate, leading to folylpolyglutamate derivatives.</text>
</comment>
<accession>A0ABW3KC95</accession>
<evidence type="ECO:0000256" key="19">
    <source>
        <dbReference type="ARBA" id="ARBA00049035"/>
    </source>
</evidence>
<keyword evidence="11 21" id="KW-0067">ATP-binding</keyword>
<dbReference type="Gene3D" id="3.90.190.20">
    <property type="entry name" value="Mur ligase, C-terminal domain"/>
    <property type="match status" value="1"/>
</dbReference>
<keyword evidence="8 21" id="KW-0436">Ligase</keyword>
<evidence type="ECO:0000259" key="22">
    <source>
        <dbReference type="Pfam" id="PF02875"/>
    </source>
</evidence>
<comment type="pathway">
    <text evidence="3">Cofactor biosynthesis; tetrahydrofolylpolyglutamate biosynthesis.</text>
</comment>
<evidence type="ECO:0000256" key="5">
    <source>
        <dbReference type="ARBA" id="ARBA00013023"/>
    </source>
</evidence>
<evidence type="ECO:0000256" key="8">
    <source>
        <dbReference type="ARBA" id="ARBA00022598"/>
    </source>
</evidence>
<dbReference type="PROSITE" id="PS01012">
    <property type="entry name" value="FOLYLPOLYGLU_SYNT_2"/>
    <property type="match status" value="1"/>
</dbReference>
<dbReference type="PANTHER" id="PTHR11136:SF0">
    <property type="entry name" value="DIHYDROFOLATE SYNTHETASE-RELATED"/>
    <property type="match status" value="1"/>
</dbReference>
<protein>
    <recommendedName>
        <fullName evidence="7">Dihydrofolate synthase/folylpolyglutamate synthase</fullName>
        <ecNumber evidence="5">6.3.2.12</ecNumber>
        <ecNumber evidence="6">6.3.2.17</ecNumber>
    </recommendedName>
    <alternativeName>
        <fullName evidence="16">Folylpoly-gamma-glutamate synthetase-dihydrofolate synthetase</fullName>
    </alternativeName>
    <alternativeName>
        <fullName evidence="14">Folylpolyglutamate synthetase</fullName>
    </alternativeName>
    <alternativeName>
        <fullName evidence="15">Tetrahydrofolylpolyglutamate synthase</fullName>
    </alternativeName>
</protein>
<dbReference type="EC" id="6.3.2.12" evidence="5"/>
<sequence length="443" mass="48558">MDNACEGIIFAPMFTQYEDVLQYLYANLPMFQRVGSVAFKSDLSNTIALCEALDNPQRKFKSIHIAGTNGKGSTSHMLASVLQSAGYKTGLYTSPHLKSFTERIRVNGKEVSEQFVVDFVNRIQPVIERVKPSFFEITVAMAFDYFVHEQVDVAVIEVGLGGRLDSTNVITPELSLITNIGWDHTDLLGDTLEKIAAEKAGIIKKNVPVVVSEQQPGIADVFRSKAAAETAPLRFASDVYTVQFREEKGTILFDALKNGKPAHTGIALPLQGIYQQKNLAGVLCAIDVLRQQGWKITDEQLVDGLMKVMSQTGLKGRWQKLGTNPLIVCDTGHNLDGVTQVVKQLQQLSYKRLFMVIGMVKDKDISGVLELLPKEANYYFCQASIPRALEAGILAEKARSTGLKGEVIANVNEAIQRARAKASAEDVIFIGGSTFVVAEIDGL</sequence>
<proteinExistence type="inferred from homology"/>
<keyword evidence="25" id="KW-1185">Reference proteome</keyword>
<dbReference type="PROSITE" id="PS01011">
    <property type="entry name" value="FOLYLPOLYGLU_SYNT_1"/>
    <property type="match status" value="1"/>
</dbReference>
<comment type="caution">
    <text evidence="24">The sequence shown here is derived from an EMBL/GenBank/DDBJ whole genome shotgun (WGS) entry which is preliminary data.</text>
</comment>
<organism evidence="24 25">
    <name type="scientific">Ohtaekwangia kribbensis</name>
    <dbReference type="NCBI Taxonomy" id="688913"/>
    <lineage>
        <taxon>Bacteria</taxon>
        <taxon>Pseudomonadati</taxon>
        <taxon>Bacteroidota</taxon>
        <taxon>Cytophagia</taxon>
        <taxon>Cytophagales</taxon>
        <taxon>Fulvivirgaceae</taxon>
        <taxon>Ohtaekwangia</taxon>
    </lineage>
</organism>
<keyword evidence="13" id="KW-0289">Folate biosynthesis</keyword>
<dbReference type="EMBL" id="JBHTKA010000015">
    <property type="protein sequence ID" value="MFD1003076.1"/>
    <property type="molecule type" value="Genomic_DNA"/>
</dbReference>
<dbReference type="InterPro" id="IPR036615">
    <property type="entry name" value="Mur_ligase_C_dom_sf"/>
</dbReference>
<evidence type="ECO:0000256" key="1">
    <source>
        <dbReference type="ARBA" id="ARBA00002714"/>
    </source>
</evidence>
<comment type="catalytic activity">
    <reaction evidence="18">
        <text>10-formyltetrahydrofolyl-(gamma-L-Glu)(n) + L-glutamate + ATP = 10-formyltetrahydrofolyl-(gamma-L-Glu)(n+1) + ADP + phosphate + H(+)</text>
        <dbReference type="Rhea" id="RHEA:51904"/>
        <dbReference type="Rhea" id="RHEA-COMP:13088"/>
        <dbReference type="Rhea" id="RHEA-COMP:14300"/>
        <dbReference type="ChEBI" id="CHEBI:15378"/>
        <dbReference type="ChEBI" id="CHEBI:29985"/>
        <dbReference type="ChEBI" id="CHEBI:30616"/>
        <dbReference type="ChEBI" id="CHEBI:43474"/>
        <dbReference type="ChEBI" id="CHEBI:134413"/>
        <dbReference type="ChEBI" id="CHEBI:456216"/>
        <dbReference type="EC" id="6.3.2.17"/>
    </reaction>
</comment>
<comment type="similarity">
    <text evidence="4 21">Belongs to the folylpolyglutamate synthase family.</text>
</comment>
<reference evidence="25" key="1">
    <citation type="journal article" date="2019" name="Int. J. Syst. Evol. Microbiol.">
        <title>The Global Catalogue of Microorganisms (GCM) 10K type strain sequencing project: providing services to taxonomists for standard genome sequencing and annotation.</title>
        <authorList>
            <consortium name="The Broad Institute Genomics Platform"/>
            <consortium name="The Broad Institute Genome Sequencing Center for Infectious Disease"/>
            <person name="Wu L."/>
            <person name="Ma J."/>
        </authorList>
    </citation>
    <scope>NUCLEOTIDE SEQUENCE [LARGE SCALE GENOMIC DNA]</scope>
    <source>
        <strain evidence="25">CCUG 58938</strain>
    </source>
</reference>
<evidence type="ECO:0000256" key="14">
    <source>
        <dbReference type="ARBA" id="ARBA00030048"/>
    </source>
</evidence>
<dbReference type="Pfam" id="PF08245">
    <property type="entry name" value="Mur_ligase_M"/>
    <property type="match status" value="1"/>
</dbReference>
<comment type="pathway">
    <text evidence="2">Cofactor biosynthesis; tetrahydrofolate biosynthesis; 7,8-dihydrofolate from 2-amino-4-hydroxy-6-hydroxymethyl-7,8-dihydropteridine diphosphate and 4-aminobenzoate: step 2/2.</text>
</comment>
<gene>
    <name evidence="24" type="ORF">ACFQ21_27370</name>
</gene>
<comment type="catalytic activity">
    <reaction evidence="17">
        <text>(6S)-5,6,7,8-tetrahydrofolyl-(gamma-L-Glu)(n) + L-glutamate + ATP = (6S)-5,6,7,8-tetrahydrofolyl-(gamma-L-Glu)(n+1) + ADP + phosphate + H(+)</text>
        <dbReference type="Rhea" id="RHEA:10580"/>
        <dbReference type="Rhea" id="RHEA-COMP:14738"/>
        <dbReference type="Rhea" id="RHEA-COMP:14740"/>
        <dbReference type="ChEBI" id="CHEBI:15378"/>
        <dbReference type="ChEBI" id="CHEBI:29985"/>
        <dbReference type="ChEBI" id="CHEBI:30616"/>
        <dbReference type="ChEBI" id="CHEBI:43474"/>
        <dbReference type="ChEBI" id="CHEBI:141005"/>
        <dbReference type="ChEBI" id="CHEBI:456216"/>
        <dbReference type="EC" id="6.3.2.17"/>
    </reaction>
</comment>
<dbReference type="InterPro" id="IPR036565">
    <property type="entry name" value="Mur-like_cat_sf"/>
</dbReference>
<evidence type="ECO:0000256" key="3">
    <source>
        <dbReference type="ARBA" id="ARBA00005150"/>
    </source>
</evidence>
<dbReference type="InterPro" id="IPR018109">
    <property type="entry name" value="Folylpolyglutamate_synth_CS"/>
</dbReference>
<keyword evidence="9" id="KW-0479">Metal-binding</keyword>
<evidence type="ECO:0000256" key="7">
    <source>
        <dbReference type="ARBA" id="ARBA00019357"/>
    </source>
</evidence>
<evidence type="ECO:0000256" key="11">
    <source>
        <dbReference type="ARBA" id="ARBA00022840"/>
    </source>
</evidence>
<dbReference type="InterPro" id="IPR013221">
    <property type="entry name" value="Mur_ligase_cen"/>
</dbReference>
<evidence type="ECO:0000256" key="16">
    <source>
        <dbReference type="ARBA" id="ARBA00032510"/>
    </source>
</evidence>
<evidence type="ECO:0000256" key="12">
    <source>
        <dbReference type="ARBA" id="ARBA00022842"/>
    </source>
</evidence>
<name>A0ABW3KC95_9BACT</name>
<evidence type="ECO:0000313" key="24">
    <source>
        <dbReference type="EMBL" id="MFD1003076.1"/>
    </source>
</evidence>
<evidence type="ECO:0000256" key="13">
    <source>
        <dbReference type="ARBA" id="ARBA00022909"/>
    </source>
</evidence>
<evidence type="ECO:0000259" key="23">
    <source>
        <dbReference type="Pfam" id="PF08245"/>
    </source>
</evidence>